<evidence type="ECO:0000313" key="7">
    <source>
        <dbReference type="EMBL" id="UXI68629.1"/>
    </source>
</evidence>
<dbReference type="InterPro" id="IPR035952">
    <property type="entry name" value="Rhomboid-like_sf"/>
</dbReference>
<organism evidence="7 8">
    <name type="scientific">Tahibacter amnicola</name>
    <dbReference type="NCBI Taxonomy" id="2976241"/>
    <lineage>
        <taxon>Bacteria</taxon>
        <taxon>Pseudomonadati</taxon>
        <taxon>Pseudomonadota</taxon>
        <taxon>Gammaproteobacteria</taxon>
        <taxon>Lysobacterales</taxon>
        <taxon>Rhodanobacteraceae</taxon>
        <taxon>Tahibacter</taxon>
    </lineage>
</organism>
<keyword evidence="8" id="KW-1185">Reference proteome</keyword>
<evidence type="ECO:0000256" key="4">
    <source>
        <dbReference type="ARBA" id="ARBA00023136"/>
    </source>
</evidence>
<dbReference type="EMBL" id="CP104694">
    <property type="protein sequence ID" value="UXI68629.1"/>
    <property type="molecule type" value="Genomic_DNA"/>
</dbReference>
<feature type="transmembrane region" description="Helical" evidence="5">
    <location>
        <begin position="197"/>
        <end position="218"/>
    </location>
</feature>
<protein>
    <submittedName>
        <fullName evidence="7">Rhomboid family intramembrane serine protease</fullName>
    </submittedName>
</protein>
<feature type="transmembrane region" description="Helical" evidence="5">
    <location>
        <begin position="136"/>
        <end position="154"/>
    </location>
</feature>
<dbReference type="Gene3D" id="1.20.1540.10">
    <property type="entry name" value="Rhomboid-like"/>
    <property type="match status" value="1"/>
</dbReference>
<dbReference type="Pfam" id="PF01694">
    <property type="entry name" value="Rhomboid"/>
    <property type="match status" value="1"/>
</dbReference>
<keyword evidence="4 5" id="KW-0472">Membrane</keyword>
<dbReference type="InterPro" id="IPR022764">
    <property type="entry name" value="Peptidase_S54_rhomboid_dom"/>
</dbReference>
<dbReference type="GO" id="GO:0008233">
    <property type="term" value="F:peptidase activity"/>
    <property type="evidence" value="ECO:0007669"/>
    <property type="project" value="UniProtKB-KW"/>
</dbReference>
<dbReference type="GO" id="GO:0006508">
    <property type="term" value="P:proteolysis"/>
    <property type="evidence" value="ECO:0007669"/>
    <property type="project" value="UniProtKB-KW"/>
</dbReference>
<dbReference type="InterPro" id="IPR050925">
    <property type="entry name" value="Rhomboid_protease_S54"/>
</dbReference>
<keyword evidence="7" id="KW-0645">Protease</keyword>
<accession>A0ABY6BF18</accession>
<evidence type="ECO:0000313" key="8">
    <source>
        <dbReference type="Proteomes" id="UP001064632"/>
    </source>
</evidence>
<dbReference type="PANTHER" id="PTHR43731:SF26">
    <property type="entry name" value="RHOMBOID-LIKE PROTEIN 10, CHLOROPLASTIC"/>
    <property type="match status" value="1"/>
</dbReference>
<keyword evidence="2 5" id="KW-0812">Transmembrane</keyword>
<evidence type="ECO:0000256" key="3">
    <source>
        <dbReference type="ARBA" id="ARBA00022989"/>
    </source>
</evidence>
<comment type="subcellular location">
    <subcellularLocation>
        <location evidence="1">Membrane</location>
        <topology evidence="1">Multi-pass membrane protein</topology>
    </subcellularLocation>
</comment>
<feature type="transmembrane region" description="Helical" evidence="5">
    <location>
        <begin position="74"/>
        <end position="99"/>
    </location>
</feature>
<reference evidence="7" key="1">
    <citation type="submission" date="2022-09" db="EMBL/GenBank/DDBJ databases">
        <title>Tahibacter sp. nov., isolated from a fresh water.</title>
        <authorList>
            <person name="Baek J.H."/>
            <person name="Lee J.K."/>
            <person name="Kim J.M."/>
            <person name="Jeon C.O."/>
        </authorList>
    </citation>
    <scope>NUCLEOTIDE SEQUENCE</scope>
    <source>
        <strain evidence="7">W38</strain>
    </source>
</reference>
<feature type="transmembrane region" description="Helical" evidence="5">
    <location>
        <begin position="161"/>
        <end position="185"/>
    </location>
</feature>
<sequence length="229" mass="25049">MPLLTHVESRRRPTSPWATISIIVLSVLAFMWLAAAPLDERLALLNRWGTVPARLFDPDAPLIRQLLELRAARLFTALLVHADWLHLTGNLLFLMIFGVAAERVLGSRRFLLLYLLGGAAANLVGALTLSSVNAPIVGSSGAVSAIVGAYLALFPRSRLGLVLPLGLFLEFVKVPAPLLIGFWVLLQLLFTYVGPSFGAVVWWTHIGGFLLGVLFALVSRPAIARRWRN</sequence>
<dbReference type="Proteomes" id="UP001064632">
    <property type="component" value="Chromosome"/>
</dbReference>
<proteinExistence type="predicted"/>
<name>A0ABY6BF18_9GAMM</name>
<evidence type="ECO:0000256" key="5">
    <source>
        <dbReference type="SAM" id="Phobius"/>
    </source>
</evidence>
<keyword evidence="3 5" id="KW-1133">Transmembrane helix</keyword>
<feature type="transmembrane region" description="Helical" evidence="5">
    <location>
        <begin position="17"/>
        <end position="38"/>
    </location>
</feature>
<evidence type="ECO:0000259" key="6">
    <source>
        <dbReference type="Pfam" id="PF01694"/>
    </source>
</evidence>
<feature type="domain" description="Peptidase S54 rhomboid" evidence="6">
    <location>
        <begin position="71"/>
        <end position="218"/>
    </location>
</feature>
<dbReference type="SUPFAM" id="SSF144091">
    <property type="entry name" value="Rhomboid-like"/>
    <property type="match status" value="1"/>
</dbReference>
<gene>
    <name evidence="7" type="ORF">N4264_02970</name>
</gene>
<dbReference type="PANTHER" id="PTHR43731">
    <property type="entry name" value="RHOMBOID PROTEASE"/>
    <property type="match status" value="1"/>
</dbReference>
<evidence type="ECO:0000256" key="2">
    <source>
        <dbReference type="ARBA" id="ARBA00022692"/>
    </source>
</evidence>
<feature type="transmembrane region" description="Helical" evidence="5">
    <location>
        <begin position="111"/>
        <end position="130"/>
    </location>
</feature>
<keyword evidence="7" id="KW-0378">Hydrolase</keyword>
<evidence type="ECO:0000256" key="1">
    <source>
        <dbReference type="ARBA" id="ARBA00004141"/>
    </source>
</evidence>